<reference evidence="1 2" key="1">
    <citation type="submission" date="2019-04" db="EMBL/GenBank/DDBJ databases">
        <title>Genome of a novel bacterium Candidatus Jettenia ecosi reconstructed from metagenome of an anammox bioreactor.</title>
        <authorList>
            <person name="Mardanov A.V."/>
            <person name="Beletsky A.V."/>
            <person name="Ravin N.V."/>
            <person name="Botchkova E.A."/>
            <person name="Litti Y.V."/>
            <person name="Nozhevnikova A.N."/>
        </authorList>
    </citation>
    <scope>NUCLEOTIDE SEQUENCE [LARGE SCALE GENOMIC DNA]</scope>
    <source>
        <strain evidence="1">J2</strain>
    </source>
</reference>
<organism evidence="1 2">
    <name type="scientific">Candidatus Jettenia ecosi</name>
    <dbReference type="NCBI Taxonomy" id="2494326"/>
    <lineage>
        <taxon>Bacteria</taxon>
        <taxon>Pseudomonadati</taxon>
        <taxon>Planctomycetota</taxon>
        <taxon>Candidatus Brocadiia</taxon>
        <taxon>Candidatus Brocadiales</taxon>
        <taxon>Candidatus Brocadiaceae</taxon>
        <taxon>Candidatus Jettenia</taxon>
    </lineage>
</organism>
<name>A0A533Q5Q0_9BACT</name>
<dbReference type="AlphaFoldDB" id="A0A533Q5Q0"/>
<gene>
    <name evidence="1" type="ORF">JETT_3870</name>
</gene>
<dbReference type="EMBL" id="SULG01000177">
    <property type="protein sequence ID" value="TLD39867.1"/>
    <property type="molecule type" value="Genomic_DNA"/>
</dbReference>
<sequence length="38" mass="4338">MFGSLEHIMKVILLGLVVVFSLVYPVINRNEFIAFCPK</sequence>
<comment type="caution">
    <text evidence="1">The sequence shown here is derived from an EMBL/GenBank/DDBJ whole genome shotgun (WGS) entry which is preliminary data.</text>
</comment>
<proteinExistence type="predicted"/>
<dbReference type="Proteomes" id="UP000319783">
    <property type="component" value="Unassembled WGS sequence"/>
</dbReference>
<accession>A0A533Q5Q0</accession>
<protein>
    <submittedName>
        <fullName evidence="1">Uncharacterized protein</fullName>
    </submittedName>
</protein>
<evidence type="ECO:0000313" key="2">
    <source>
        <dbReference type="Proteomes" id="UP000319783"/>
    </source>
</evidence>
<evidence type="ECO:0000313" key="1">
    <source>
        <dbReference type="EMBL" id="TLD39867.1"/>
    </source>
</evidence>